<reference evidence="1 2" key="1">
    <citation type="submission" date="2015-09" db="EMBL/GenBank/DDBJ databases">
        <title>Draft Genome Sequence of Bradyrhizobium manausense Strain BR 3351T, a Novel Symbiotic Nitrogen-Fixing Alphaproteobacterium Isolated from Brazilian Amazon Rain Forest.</title>
        <authorList>
            <person name="De Araujo J.L."/>
            <person name="Zilli J.E."/>
        </authorList>
    </citation>
    <scope>NUCLEOTIDE SEQUENCE [LARGE SCALE GENOMIC DNA]</scope>
    <source>
        <strain evidence="1 2">BR3351</strain>
    </source>
</reference>
<evidence type="ECO:0000313" key="1">
    <source>
        <dbReference type="EMBL" id="KRQ16864.1"/>
    </source>
</evidence>
<sequence length="351" mass="38794">MKEYFGDDVKMPSVLEVLREYREPDILAARVPRREDEYIPSTEDKNLIDTAILASGRPEHTVKHYTDKLYRFAGVLKDEGQGIAKLDHESLIRRAKRLSSKNKNLITGLNIIRDYRNAQGSAADSYQHAEALTVQSPVPSVNSEELLRRLDDQPIPSRSICVSAELRTTSDQTGLLPAESLDTAELLEILASPTHSRADSVDQPSPALPLSVQAVSPEEIWRIADKANQLPTESLDTAELLEILASPTHSPADSVNQVNPSPLWDIGASTSDPAYLPVHAPLAVPNLNLYLPQGWQHGDQWATEDFIHGMRLHNVLPSVAEPQTNLTIQGVNYTATIGSPGRERAIFLRRS</sequence>
<protein>
    <submittedName>
        <fullName evidence="1">Uncharacterized protein</fullName>
    </submittedName>
</protein>
<keyword evidence="2" id="KW-1185">Reference proteome</keyword>
<dbReference type="AlphaFoldDB" id="A0A0R3E457"/>
<evidence type="ECO:0000313" key="2">
    <source>
        <dbReference type="Proteomes" id="UP000051936"/>
    </source>
</evidence>
<dbReference type="EMBL" id="LJYG01000021">
    <property type="protein sequence ID" value="KRQ16864.1"/>
    <property type="molecule type" value="Genomic_DNA"/>
</dbReference>
<dbReference type="Proteomes" id="UP000051936">
    <property type="component" value="Unassembled WGS sequence"/>
</dbReference>
<name>A0A0R3E457_9BRAD</name>
<organism evidence="1 2">
    <name type="scientific">Bradyrhizobium manausense</name>
    <dbReference type="NCBI Taxonomy" id="989370"/>
    <lineage>
        <taxon>Bacteria</taxon>
        <taxon>Pseudomonadati</taxon>
        <taxon>Pseudomonadota</taxon>
        <taxon>Alphaproteobacteria</taxon>
        <taxon>Hyphomicrobiales</taxon>
        <taxon>Nitrobacteraceae</taxon>
        <taxon>Bradyrhizobium</taxon>
    </lineage>
</organism>
<gene>
    <name evidence="1" type="ORF">AOQ71_04350</name>
</gene>
<comment type="caution">
    <text evidence="1">The sequence shown here is derived from an EMBL/GenBank/DDBJ whole genome shotgun (WGS) entry which is preliminary data.</text>
</comment>
<proteinExistence type="predicted"/>
<accession>A0A0R3E457</accession>